<dbReference type="InterPro" id="IPR035956">
    <property type="entry name" value="RimP_N_sf"/>
</dbReference>
<evidence type="ECO:0000256" key="2">
    <source>
        <dbReference type="ARBA" id="ARBA00022517"/>
    </source>
</evidence>
<dbReference type="HAMAP" id="MF_01077">
    <property type="entry name" value="RimP"/>
    <property type="match status" value="1"/>
</dbReference>
<dbReference type="PANTHER" id="PTHR33867:SF1">
    <property type="entry name" value="RIBOSOME MATURATION FACTOR RIMP"/>
    <property type="match status" value="1"/>
</dbReference>
<keyword evidence="8" id="KW-1185">Reference proteome</keyword>
<evidence type="ECO:0000256" key="1">
    <source>
        <dbReference type="ARBA" id="ARBA00022490"/>
    </source>
</evidence>
<proteinExistence type="inferred from homology"/>
<comment type="caution">
    <text evidence="7">The sequence shown here is derived from an EMBL/GenBank/DDBJ whole genome shotgun (WGS) entry which is preliminary data.</text>
</comment>
<evidence type="ECO:0000313" key="8">
    <source>
        <dbReference type="Proteomes" id="UP001500665"/>
    </source>
</evidence>
<dbReference type="InterPro" id="IPR028998">
    <property type="entry name" value="RimP_C"/>
</dbReference>
<gene>
    <name evidence="3 7" type="primary">rimP</name>
    <name evidence="7" type="ORF">GCM10009550_41120</name>
</gene>
<keyword evidence="2 3" id="KW-0690">Ribosome biogenesis</keyword>
<dbReference type="Pfam" id="PF17384">
    <property type="entry name" value="DUF150_C"/>
    <property type="match status" value="1"/>
</dbReference>
<dbReference type="PANTHER" id="PTHR33867">
    <property type="entry name" value="RIBOSOME MATURATION FACTOR RIMP"/>
    <property type="match status" value="1"/>
</dbReference>
<evidence type="ECO:0000259" key="6">
    <source>
        <dbReference type="Pfam" id="PF17384"/>
    </source>
</evidence>
<sequence length="182" mass="19552">MSAAARDGSVRGDRHRAALVELLTPVIEASGYDLEDISVSQAGRRRVVRVVVDADGGVDLDAIAVISREVSTALDEADVLGGSPYVLEVTSPGVDRPLTQPRHWRRAAGRLVKFTTAEGAEVQGRVLGADEEEIRLEVSGEERAYPLPSAGPGRVQVEFRRIEADDLLHDEEEGGDGEPHGH</sequence>
<dbReference type="SUPFAM" id="SSF75420">
    <property type="entry name" value="YhbC-like, N-terminal domain"/>
    <property type="match status" value="1"/>
</dbReference>
<evidence type="ECO:0000256" key="4">
    <source>
        <dbReference type="SAM" id="MobiDB-lite"/>
    </source>
</evidence>
<dbReference type="EMBL" id="BAAAHH010000016">
    <property type="protein sequence ID" value="GAA0955770.1"/>
    <property type="molecule type" value="Genomic_DNA"/>
</dbReference>
<accession>A0ABN1REL7</accession>
<feature type="domain" description="Ribosome maturation factor RimP C-terminal" evidence="6">
    <location>
        <begin position="98"/>
        <end position="143"/>
    </location>
</feature>
<feature type="domain" description="Ribosome maturation factor RimP N-terminal" evidence="5">
    <location>
        <begin position="23"/>
        <end position="95"/>
    </location>
</feature>
<evidence type="ECO:0000313" key="7">
    <source>
        <dbReference type="EMBL" id="GAA0955770.1"/>
    </source>
</evidence>
<protein>
    <recommendedName>
        <fullName evidence="3">Ribosome maturation factor RimP</fullName>
    </recommendedName>
</protein>
<feature type="region of interest" description="Disordered" evidence="4">
    <location>
        <begin position="161"/>
        <end position="182"/>
    </location>
</feature>
<dbReference type="CDD" id="cd01734">
    <property type="entry name" value="YlxS_C"/>
    <property type="match status" value="1"/>
</dbReference>
<dbReference type="RefSeq" id="WP_344242487.1">
    <property type="nucleotide sequence ID" value="NZ_BAAAHH010000016.1"/>
</dbReference>
<evidence type="ECO:0000256" key="3">
    <source>
        <dbReference type="HAMAP-Rule" id="MF_01077"/>
    </source>
</evidence>
<dbReference type="Gene3D" id="3.30.300.70">
    <property type="entry name" value="RimP-like superfamily, N-terminal"/>
    <property type="match status" value="1"/>
</dbReference>
<dbReference type="InterPro" id="IPR036847">
    <property type="entry name" value="RimP_C_sf"/>
</dbReference>
<keyword evidence="1 3" id="KW-0963">Cytoplasm</keyword>
<reference evidence="7 8" key="1">
    <citation type="journal article" date="2019" name="Int. J. Syst. Evol. Microbiol.">
        <title>The Global Catalogue of Microorganisms (GCM) 10K type strain sequencing project: providing services to taxonomists for standard genome sequencing and annotation.</title>
        <authorList>
            <consortium name="The Broad Institute Genomics Platform"/>
            <consortium name="The Broad Institute Genome Sequencing Center for Infectious Disease"/>
            <person name="Wu L."/>
            <person name="Ma J."/>
        </authorList>
    </citation>
    <scope>NUCLEOTIDE SEQUENCE [LARGE SCALE GENOMIC DNA]</scope>
    <source>
        <strain evidence="7 8">JCM 10696</strain>
    </source>
</reference>
<dbReference type="Pfam" id="PF02576">
    <property type="entry name" value="RimP_N"/>
    <property type="match status" value="1"/>
</dbReference>
<name>A0ABN1REL7_9ACTN</name>
<dbReference type="InterPro" id="IPR028989">
    <property type="entry name" value="RimP_N"/>
</dbReference>
<dbReference type="InterPro" id="IPR003728">
    <property type="entry name" value="Ribosome_maturation_RimP"/>
</dbReference>
<comment type="similarity">
    <text evidence="3">Belongs to the RimP family.</text>
</comment>
<evidence type="ECO:0000259" key="5">
    <source>
        <dbReference type="Pfam" id="PF02576"/>
    </source>
</evidence>
<organism evidence="7 8">
    <name type="scientific">Actinocorallia libanotica</name>
    <dbReference type="NCBI Taxonomy" id="46162"/>
    <lineage>
        <taxon>Bacteria</taxon>
        <taxon>Bacillati</taxon>
        <taxon>Actinomycetota</taxon>
        <taxon>Actinomycetes</taxon>
        <taxon>Streptosporangiales</taxon>
        <taxon>Thermomonosporaceae</taxon>
        <taxon>Actinocorallia</taxon>
    </lineage>
</organism>
<comment type="function">
    <text evidence="3">Required for maturation of 30S ribosomal subunits.</text>
</comment>
<comment type="subcellular location">
    <subcellularLocation>
        <location evidence="3">Cytoplasm</location>
    </subcellularLocation>
</comment>
<dbReference type="Proteomes" id="UP001500665">
    <property type="component" value="Unassembled WGS sequence"/>
</dbReference>
<dbReference type="NCBIfam" id="NF000930">
    <property type="entry name" value="PRK00092.2-2"/>
    <property type="match status" value="1"/>
</dbReference>
<dbReference type="SUPFAM" id="SSF74942">
    <property type="entry name" value="YhbC-like, C-terminal domain"/>
    <property type="match status" value="1"/>
</dbReference>